<dbReference type="EMBL" id="JACVVK020000301">
    <property type="protein sequence ID" value="KAK7479513.1"/>
    <property type="molecule type" value="Genomic_DNA"/>
</dbReference>
<dbReference type="AlphaFoldDB" id="A0ABD0JXC2"/>
<name>A0ABD0JXC2_9CAEN</name>
<reference evidence="1 2" key="1">
    <citation type="journal article" date="2023" name="Sci. Data">
        <title>Genome assembly of the Korean intertidal mud-creeper Batillaria attramentaria.</title>
        <authorList>
            <person name="Patra A.K."/>
            <person name="Ho P.T."/>
            <person name="Jun S."/>
            <person name="Lee S.J."/>
            <person name="Kim Y."/>
            <person name="Won Y.J."/>
        </authorList>
    </citation>
    <scope>NUCLEOTIDE SEQUENCE [LARGE SCALE GENOMIC DNA]</scope>
    <source>
        <strain evidence="1">Wonlab-2016</strain>
    </source>
</reference>
<protein>
    <submittedName>
        <fullName evidence="1">Uncharacterized protein</fullName>
    </submittedName>
</protein>
<proteinExistence type="predicted"/>
<organism evidence="1 2">
    <name type="scientific">Batillaria attramentaria</name>
    <dbReference type="NCBI Taxonomy" id="370345"/>
    <lineage>
        <taxon>Eukaryota</taxon>
        <taxon>Metazoa</taxon>
        <taxon>Spiralia</taxon>
        <taxon>Lophotrochozoa</taxon>
        <taxon>Mollusca</taxon>
        <taxon>Gastropoda</taxon>
        <taxon>Caenogastropoda</taxon>
        <taxon>Sorbeoconcha</taxon>
        <taxon>Cerithioidea</taxon>
        <taxon>Batillariidae</taxon>
        <taxon>Batillaria</taxon>
    </lineage>
</organism>
<evidence type="ECO:0000313" key="1">
    <source>
        <dbReference type="EMBL" id="KAK7479513.1"/>
    </source>
</evidence>
<comment type="caution">
    <text evidence="1">The sequence shown here is derived from an EMBL/GenBank/DDBJ whole genome shotgun (WGS) entry which is preliminary data.</text>
</comment>
<keyword evidence="2" id="KW-1185">Reference proteome</keyword>
<dbReference type="Proteomes" id="UP001519460">
    <property type="component" value="Unassembled WGS sequence"/>
</dbReference>
<evidence type="ECO:0000313" key="2">
    <source>
        <dbReference type="Proteomes" id="UP001519460"/>
    </source>
</evidence>
<accession>A0ABD0JXC2</accession>
<gene>
    <name evidence="1" type="ORF">BaRGS_00029230</name>
</gene>
<sequence length="116" mass="12556">MVLAEDIQLVSSASGNCSLPAVLSPDTLLDVGSGHLPFSVQQNTGCPILTCGCTTQPAKRSVVPLVAAIAARTDNWYVDQHVDQQRLCQFPVRQPNTTHKPTWRPEHVIWGLGANL</sequence>